<evidence type="ECO:0000313" key="2">
    <source>
        <dbReference type="EMBL" id="ABG57498.1"/>
    </source>
</evidence>
<dbReference type="OrthoDB" id="71194at89373"/>
<keyword evidence="1" id="KW-0472">Membrane</keyword>
<gene>
    <name evidence="2" type="ordered locus">CHU_0206</name>
</gene>
<accession>A0A6N4SMK5</accession>
<protein>
    <submittedName>
        <fullName evidence="2">Uncharacterized protein</fullName>
    </submittedName>
</protein>
<keyword evidence="1" id="KW-1133">Transmembrane helix</keyword>
<keyword evidence="3" id="KW-1185">Reference proteome</keyword>
<proteinExistence type="predicted"/>
<reference evidence="2 3" key="1">
    <citation type="journal article" date="2007" name="Appl. Environ. Microbiol.">
        <title>Genome sequence of the cellulolytic gliding bacterium Cytophaga hutchinsonii.</title>
        <authorList>
            <person name="Xie G."/>
            <person name="Bruce D.C."/>
            <person name="Challacombe J.F."/>
            <person name="Chertkov O."/>
            <person name="Detter J.C."/>
            <person name="Gilna P."/>
            <person name="Han C.S."/>
            <person name="Lucas S."/>
            <person name="Misra M."/>
            <person name="Myers G.L."/>
            <person name="Richardson P."/>
            <person name="Tapia R."/>
            <person name="Thayer N."/>
            <person name="Thompson L.S."/>
            <person name="Brettin T.S."/>
            <person name="Henrissat B."/>
            <person name="Wilson D.B."/>
            <person name="McBride M.J."/>
        </authorList>
    </citation>
    <scope>NUCLEOTIDE SEQUENCE [LARGE SCALE GENOMIC DNA]</scope>
    <source>
        <strain evidence="3">ATCC 33406 / DSM 1761 / CIP 103989 / NBRC 15051 / NCIMB 9469 / D465</strain>
    </source>
</reference>
<dbReference type="AlphaFoldDB" id="A0A6N4SMK5"/>
<sequence length="65" mass="7598">MKNMNSFQVIAIVGIIFTVVAQGLLWVLDKTVEHYVYLYPTWVAIFIFGLVINPYLSKYDDDHHH</sequence>
<feature type="transmembrane region" description="Helical" evidence="1">
    <location>
        <begin position="34"/>
        <end position="56"/>
    </location>
</feature>
<evidence type="ECO:0000256" key="1">
    <source>
        <dbReference type="SAM" id="Phobius"/>
    </source>
</evidence>
<name>A0A6N4SMK5_CYTH3</name>
<organism evidence="2 3">
    <name type="scientific">Cytophaga hutchinsonii (strain ATCC 33406 / DSM 1761 / CIP 103989 / NBRC 15051 / NCIMB 9469 / D465)</name>
    <dbReference type="NCBI Taxonomy" id="269798"/>
    <lineage>
        <taxon>Bacteria</taxon>
        <taxon>Pseudomonadati</taxon>
        <taxon>Bacteroidota</taxon>
        <taxon>Cytophagia</taxon>
        <taxon>Cytophagales</taxon>
        <taxon>Cytophagaceae</taxon>
        <taxon>Cytophaga</taxon>
    </lineage>
</organism>
<dbReference type="Proteomes" id="UP000001822">
    <property type="component" value="Chromosome"/>
</dbReference>
<evidence type="ECO:0000313" key="3">
    <source>
        <dbReference type="Proteomes" id="UP000001822"/>
    </source>
</evidence>
<dbReference type="KEGG" id="chu:CHU_0206"/>
<feature type="transmembrane region" description="Helical" evidence="1">
    <location>
        <begin position="7"/>
        <end position="28"/>
    </location>
</feature>
<keyword evidence="1" id="KW-0812">Transmembrane</keyword>
<dbReference type="EMBL" id="CP000383">
    <property type="protein sequence ID" value="ABG57498.1"/>
    <property type="molecule type" value="Genomic_DNA"/>
</dbReference>